<dbReference type="Gene3D" id="2.40.50.140">
    <property type="entry name" value="Nucleic acid-binding proteins"/>
    <property type="match status" value="1"/>
</dbReference>
<keyword evidence="3 7" id="KW-0227">DNA damage</keyword>
<dbReference type="InterPro" id="IPR003717">
    <property type="entry name" value="RecO"/>
</dbReference>
<gene>
    <name evidence="7" type="primary">recO</name>
    <name evidence="9" type="ORF">SAMN02745138_01434</name>
</gene>
<dbReference type="SUPFAM" id="SSF50249">
    <property type="entry name" value="Nucleic acid-binding proteins"/>
    <property type="match status" value="1"/>
</dbReference>
<evidence type="ECO:0000256" key="1">
    <source>
        <dbReference type="ARBA" id="ARBA00007452"/>
    </source>
</evidence>
<dbReference type="PANTHER" id="PTHR33991">
    <property type="entry name" value="DNA REPAIR PROTEIN RECO"/>
    <property type="match status" value="1"/>
</dbReference>
<dbReference type="Pfam" id="PF11967">
    <property type="entry name" value="RecO_N"/>
    <property type="match status" value="1"/>
</dbReference>
<evidence type="ECO:0000313" key="9">
    <source>
        <dbReference type="EMBL" id="SHK25782.1"/>
    </source>
</evidence>
<dbReference type="Gene3D" id="1.20.1440.120">
    <property type="entry name" value="Recombination protein O, C-terminal domain"/>
    <property type="match status" value="1"/>
</dbReference>
<dbReference type="EMBL" id="FRAH01000021">
    <property type="protein sequence ID" value="SHK25782.1"/>
    <property type="molecule type" value="Genomic_DNA"/>
</dbReference>
<evidence type="ECO:0000256" key="5">
    <source>
        <dbReference type="ARBA" id="ARBA00023204"/>
    </source>
</evidence>
<proteinExistence type="inferred from homology"/>
<dbReference type="AlphaFoldDB" id="A0A1M6QZX4"/>
<reference evidence="9 10" key="1">
    <citation type="submission" date="2016-11" db="EMBL/GenBank/DDBJ databases">
        <authorList>
            <person name="Jaros S."/>
            <person name="Januszkiewicz K."/>
            <person name="Wedrychowicz H."/>
        </authorList>
    </citation>
    <scope>NUCLEOTIDE SEQUENCE [LARGE SCALE GENOMIC DNA]</scope>
    <source>
        <strain evidence="9 10">DSM 14214</strain>
    </source>
</reference>
<comment type="function">
    <text evidence="7">Involved in DNA repair and RecF pathway recombination.</text>
</comment>
<dbReference type="InterPro" id="IPR022572">
    <property type="entry name" value="DNA_rep/recomb_RecO_N"/>
</dbReference>
<comment type="similarity">
    <text evidence="1 7">Belongs to the RecO family.</text>
</comment>
<keyword evidence="5 7" id="KW-0234">DNA repair</keyword>
<dbReference type="SUPFAM" id="SSF57863">
    <property type="entry name" value="ArfGap/RecO-like zinc finger"/>
    <property type="match status" value="1"/>
</dbReference>
<evidence type="ECO:0000256" key="4">
    <source>
        <dbReference type="ARBA" id="ARBA00023172"/>
    </source>
</evidence>
<dbReference type="Proteomes" id="UP000183975">
    <property type="component" value="Unassembled WGS sequence"/>
</dbReference>
<dbReference type="InterPro" id="IPR037278">
    <property type="entry name" value="ARFGAP/RecO"/>
</dbReference>
<dbReference type="InterPro" id="IPR042242">
    <property type="entry name" value="RecO_C"/>
</dbReference>
<dbReference type="InterPro" id="IPR012340">
    <property type="entry name" value="NA-bd_OB-fold"/>
</dbReference>
<keyword evidence="10" id="KW-1185">Reference proteome</keyword>
<keyword evidence="4 7" id="KW-0233">DNA recombination</keyword>
<dbReference type="Pfam" id="PF02565">
    <property type="entry name" value="RecO_C"/>
    <property type="match status" value="1"/>
</dbReference>
<evidence type="ECO:0000256" key="6">
    <source>
        <dbReference type="ARBA" id="ARBA00033409"/>
    </source>
</evidence>
<protein>
    <recommendedName>
        <fullName evidence="2 7">DNA repair protein RecO</fullName>
    </recommendedName>
    <alternativeName>
        <fullName evidence="6 7">Recombination protein O</fullName>
    </alternativeName>
</protein>
<name>A0A1M6QZX4_9FIRM</name>
<dbReference type="GO" id="GO:0006302">
    <property type="term" value="P:double-strand break repair"/>
    <property type="evidence" value="ECO:0007669"/>
    <property type="project" value="TreeGrafter"/>
</dbReference>
<dbReference type="GO" id="GO:0043590">
    <property type="term" value="C:bacterial nucleoid"/>
    <property type="evidence" value="ECO:0007669"/>
    <property type="project" value="TreeGrafter"/>
</dbReference>
<dbReference type="NCBIfam" id="TIGR00613">
    <property type="entry name" value="reco"/>
    <property type="match status" value="1"/>
</dbReference>
<organism evidence="9 10">
    <name type="scientific">Anaerotignum lactatifermentans DSM 14214</name>
    <dbReference type="NCBI Taxonomy" id="1121323"/>
    <lineage>
        <taxon>Bacteria</taxon>
        <taxon>Bacillati</taxon>
        <taxon>Bacillota</taxon>
        <taxon>Clostridia</taxon>
        <taxon>Lachnospirales</taxon>
        <taxon>Anaerotignaceae</taxon>
        <taxon>Anaerotignum</taxon>
    </lineage>
</organism>
<evidence type="ECO:0000256" key="3">
    <source>
        <dbReference type="ARBA" id="ARBA00022763"/>
    </source>
</evidence>
<dbReference type="PANTHER" id="PTHR33991:SF1">
    <property type="entry name" value="DNA REPAIR PROTEIN RECO"/>
    <property type="match status" value="1"/>
</dbReference>
<feature type="domain" description="DNA replication/recombination mediator RecO N-terminal" evidence="8">
    <location>
        <begin position="15"/>
        <end position="93"/>
    </location>
</feature>
<dbReference type="HAMAP" id="MF_00201">
    <property type="entry name" value="RecO"/>
    <property type="match status" value="1"/>
</dbReference>
<evidence type="ECO:0000256" key="2">
    <source>
        <dbReference type="ARBA" id="ARBA00021310"/>
    </source>
</evidence>
<evidence type="ECO:0000313" key="10">
    <source>
        <dbReference type="Proteomes" id="UP000183975"/>
    </source>
</evidence>
<sequence>MAFSVGFMKKGSQTMSVGKIRGIVIGEAQRGESSKQIIVLAKGMGKVRLSARGAKNAKSHLLAGTQLFAYCDFTIYEGRGFWSVTQIDLIESFYGLRNDVAVLSQAVYLAELVEKTCPEGMEQDEIMQLLLFTLQGMAKGHLEPKLAGRIFEIKYLQLSGLLASADCMVCEETPAQLYFDGEGFTCQNHTRPGAKPLLPAVGAALSHVLENEGKQIFGFRLSPEALEQLDKVMRQYLQMHVGLDLKSRRFAADICF</sequence>
<evidence type="ECO:0000256" key="7">
    <source>
        <dbReference type="HAMAP-Rule" id="MF_00201"/>
    </source>
</evidence>
<dbReference type="GO" id="GO:0006310">
    <property type="term" value="P:DNA recombination"/>
    <property type="evidence" value="ECO:0007669"/>
    <property type="project" value="UniProtKB-UniRule"/>
</dbReference>
<accession>A0A1M6QZX4</accession>
<evidence type="ECO:0000259" key="8">
    <source>
        <dbReference type="Pfam" id="PF11967"/>
    </source>
</evidence>